<evidence type="ECO:0000259" key="3">
    <source>
        <dbReference type="Pfam" id="PF02777"/>
    </source>
</evidence>
<dbReference type="STRING" id="1064592.G0VH25"/>
<dbReference type="HOGENOM" id="CLU_057349_0_0_1"/>
<dbReference type="eggNOG" id="KOG0876">
    <property type="taxonomic scope" value="Eukaryota"/>
</dbReference>
<dbReference type="AlphaFoldDB" id="G0VH25"/>
<keyword evidence="5" id="KW-1185">Reference proteome</keyword>
<dbReference type="SUPFAM" id="SSF54719">
    <property type="entry name" value="Fe,Mn superoxide dismutase (SOD), C-terminal domain"/>
    <property type="match status" value="1"/>
</dbReference>
<reference key="2">
    <citation type="submission" date="2011-08" db="EMBL/GenBank/DDBJ databases">
        <title>Genome sequence of Naumovozyma castellii.</title>
        <authorList>
            <person name="Gordon J.L."/>
            <person name="Armisen D."/>
            <person name="Proux-Wera E."/>
            <person name="OhEigeartaigh S.S."/>
            <person name="Byrne K.P."/>
            <person name="Wolfe K.H."/>
        </authorList>
    </citation>
    <scope>NUCLEOTIDE SEQUENCE</scope>
    <source>
        <strain>Type strain:CBS 4309</strain>
    </source>
</reference>
<evidence type="ECO:0000313" key="5">
    <source>
        <dbReference type="Proteomes" id="UP000001640"/>
    </source>
</evidence>
<evidence type="ECO:0000256" key="2">
    <source>
        <dbReference type="SAM" id="MobiDB-lite"/>
    </source>
</evidence>
<dbReference type="OMA" id="VFGKQQY"/>
<dbReference type="GeneID" id="96904444"/>
<dbReference type="InParanoid" id="G0VH25"/>
<dbReference type="GO" id="GO:0003735">
    <property type="term" value="F:structural constituent of ribosome"/>
    <property type="evidence" value="ECO:0007669"/>
    <property type="project" value="EnsemblFungi"/>
</dbReference>
<organism evidence="4 5">
    <name type="scientific">Naumovozyma castellii</name>
    <name type="common">Yeast</name>
    <name type="synonym">Saccharomyces castellii</name>
    <dbReference type="NCBI Taxonomy" id="27288"/>
    <lineage>
        <taxon>Eukaryota</taxon>
        <taxon>Fungi</taxon>
        <taxon>Dikarya</taxon>
        <taxon>Ascomycota</taxon>
        <taxon>Saccharomycotina</taxon>
        <taxon>Saccharomycetes</taxon>
        <taxon>Saccharomycetales</taxon>
        <taxon>Saccharomycetaceae</taxon>
        <taxon>Naumovozyma</taxon>
    </lineage>
</organism>
<dbReference type="RefSeq" id="XP_003677151.1">
    <property type="nucleotide sequence ID" value="XM_003677103.1"/>
</dbReference>
<proteinExistence type="predicted"/>
<evidence type="ECO:0000256" key="1">
    <source>
        <dbReference type="ARBA" id="ARBA00037226"/>
    </source>
</evidence>
<feature type="region of interest" description="Disordered" evidence="2">
    <location>
        <begin position="233"/>
        <end position="252"/>
    </location>
</feature>
<dbReference type="OrthoDB" id="275227at2759"/>
<protein>
    <recommendedName>
        <fullName evidence="3">Manganese/iron superoxide dismutase C-terminal domain-containing protein</fullName>
    </recommendedName>
</protein>
<dbReference type="InterPro" id="IPR036314">
    <property type="entry name" value="SOD_C_sf"/>
</dbReference>
<dbReference type="PANTHER" id="PTHR43595:SF1">
    <property type="entry name" value="SMALL RIBOSOMAL SUBUNIT PROTEIN MS43"/>
    <property type="match status" value="1"/>
</dbReference>
<dbReference type="GO" id="GO:0004784">
    <property type="term" value="F:superoxide dismutase activity"/>
    <property type="evidence" value="ECO:0007669"/>
    <property type="project" value="InterPro"/>
</dbReference>
<dbReference type="Pfam" id="PF02777">
    <property type="entry name" value="Sod_Fe_C"/>
    <property type="match status" value="2"/>
</dbReference>
<dbReference type="GO" id="GO:0046872">
    <property type="term" value="F:metal ion binding"/>
    <property type="evidence" value="ECO:0007669"/>
    <property type="project" value="InterPro"/>
</dbReference>
<dbReference type="EMBL" id="HE576757">
    <property type="protein sequence ID" value="CCC70797.1"/>
    <property type="molecule type" value="Genomic_DNA"/>
</dbReference>
<gene>
    <name evidence="4" type="primary">NCAS0F03130</name>
    <name evidence="4" type="ordered locus">NCAS_0F03130</name>
</gene>
<dbReference type="Gene3D" id="3.55.40.20">
    <property type="entry name" value="Iron/manganese superoxide dismutase, C-terminal domain"/>
    <property type="match status" value="1"/>
</dbReference>
<feature type="domain" description="Manganese/iron superoxide dismutase C-terminal" evidence="3">
    <location>
        <begin position="141"/>
        <end position="193"/>
    </location>
</feature>
<dbReference type="FunCoup" id="G0VH25">
    <property type="interactions" value="277"/>
</dbReference>
<sequence length="315" mass="35407">MLRRIPKLKLGQSIRSYIVPSLSHITEGNALPGLLSVNGTQNAWFDRTRHYTEQLNGLVKDQEPTQQESYLDLVLRYGESGTRKDIVNYASLLFNLNFCYSTLKGCSEPLPIPQIGADTLLKTPDVSVYGNEAKLSVTYPKLNDNIKNSFGSITEFKTLLINSNLGISGDGFTWLVARKNTSTSLGSSTSAWTTARDSTELFVVNTYNSGSPFLLNKMDMMDNLSRRLAEIRKAQEPEPAEEEVSNNDTSEYMKSVEEARQTNAYEKSKKYIPLLAIDASPKSWLSDYGVFGKQEYLERVWKSIDWNIVGTRLPN</sequence>
<name>G0VH25_NAUCA</name>
<dbReference type="PANTHER" id="PTHR43595">
    <property type="entry name" value="37S RIBOSOMAL PROTEIN S26, MITOCHONDRIAL"/>
    <property type="match status" value="1"/>
</dbReference>
<feature type="domain" description="Manganese/iron superoxide dismutase C-terminal" evidence="3">
    <location>
        <begin position="251"/>
        <end position="311"/>
    </location>
</feature>
<accession>G0VH25</accession>
<comment type="function">
    <text evidence="1">Component of the mitochondrial ribosome (mitoribosome), a dedicated translation machinery responsible for the synthesis of mitochondrial genome-encoded proteins, including at least some of the essential transmembrane subunits of the mitochondrial respiratory chain. The mitoribosomes are attached to the mitochondrial inner membrane and translation products are cotranslationally integrated into the membrane.</text>
</comment>
<dbReference type="InterPro" id="IPR019832">
    <property type="entry name" value="Mn/Fe_SOD_C"/>
</dbReference>
<dbReference type="GO" id="GO:0005763">
    <property type="term" value="C:mitochondrial small ribosomal subunit"/>
    <property type="evidence" value="ECO:0007669"/>
    <property type="project" value="EnsemblFungi"/>
</dbReference>
<dbReference type="Proteomes" id="UP000001640">
    <property type="component" value="Chromosome 6"/>
</dbReference>
<dbReference type="KEGG" id="ncs:NCAS_0F03130"/>
<reference evidence="4 5" key="1">
    <citation type="journal article" date="2011" name="Proc. Natl. Acad. Sci. U.S.A.">
        <title>Evolutionary erosion of yeast sex chromosomes by mating-type switching accidents.</title>
        <authorList>
            <person name="Gordon J.L."/>
            <person name="Armisen D."/>
            <person name="Proux-Wera E."/>
            <person name="Oheigeartaigh S.S."/>
            <person name="Byrne K.P."/>
            <person name="Wolfe K.H."/>
        </authorList>
    </citation>
    <scope>NUCLEOTIDE SEQUENCE [LARGE SCALE GENOMIC DNA]</scope>
    <source>
        <strain evidence="5">ATCC 76901 / BCRC 22586 / CBS 4309 / NBRC 1992 / NRRL Y-12630</strain>
    </source>
</reference>
<evidence type="ECO:0000313" key="4">
    <source>
        <dbReference type="EMBL" id="CCC70797.1"/>
    </source>
</evidence>